<sequence length="339" mass="37211">MIDVVVVLVEGGTPSTAVVPVEILSNAGYLYGKLQGSEGERKFNVRTASLDGNSVQTLTPLILEPQLSIDEIGSPDLMIVSAGGADLELECKRNARLFPVLNRAYENGTAIGGVCAGAALLAEAGLLDGRPATTHWAIVDACRKRYPEVDWQPERSVTESDNILCSGGVFTGVDLSLYLVEKHCGHRVAAETARALLLQTPRIWQAGYTAEAPEITHEDAQIREAQEKLFKDFSESISVKALAASVGMSSRTFSRRFKASTGETPIQYLQRVRVNAARHLLENDLKTIQEVCWAVGYEDVGHFRKLFKRYTGMPPQTYRNRFSRTSSETVSIEGRTPHQ</sequence>
<protein>
    <submittedName>
        <fullName evidence="5">AraC family transcriptional regulator</fullName>
    </submittedName>
</protein>
<dbReference type="AlphaFoldDB" id="A0A2A8D2N8"/>
<dbReference type="SUPFAM" id="SSF46689">
    <property type="entry name" value="Homeodomain-like"/>
    <property type="match status" value="2"/>
</dbReference>
<dbReference type="InterPro" id="IPR009057">
    <property type="entry name" value="Homeodomain-like_sf"/>
</dbReference>
<accession>A0A2A8D2N8</accession>
<dbReference type="PANTHER" id="PTHR43130:SF11">
    <property type="entry name" value="TRANSCRIPTIONAL REGULATORY PROTEIN"/>
    <property type="match status" value="1"/>
</dbReference>
<dbReference type="PROSITE" id="PS01124">
    <property type="entry name" value="HTH_ARAC_FAMILY_2"/>
    <property type="match status" value="1"/>
</dbReference>
<feature type="domain" description="HTH araC/xylS-type" evidence="4">
    <location>
        <begin position="223"/>
        <end position="321"/>
    </location>
</feature>
<keyword evidence="1" id="KW-0805">Transcription regulation</keyword>
<proteinExistence type="predicted"/>
<keyword evidence="6" id="KW-1185">Reference proteome</keyword>
<dbReference type="GO" id="GO:0003700">
    <property type="term" value="F:DNA-binding transcription factor activity"/>
    <property type="evidence" value="ECO:0007669"/>
    <property type="project" value="InterPro"/>
</dbReference>
<dbReference type="GO" id="GO:0043565">
    <property type="term" value="F:sequence-specific DNA binding"/>
    <property type="evidence" value="ECO:0007669"/>
    <property type="project" value="InterPro"/>
</dbReference>
<name>A0A2A8D2N8_9BACT</name>
<dbReference type="SMART" id="SM00342">
    <property type="entry name" value="HTH_ARAC"/>
    <property type="match status" value="1"/>
</dbReference>
<evidence type="ECO:0000259" key="4">
    <source>
        <dbReference type="PROSITE" id="PS01124"/>
    </source>
</evidence>
<dbReference type="InterPro" id="IPR018060">
    <property type="entry name" value="HTH_AraC"/>
</dbReference>
<dbReference type="PROSITE" id="PS00041">
    <property type="entry name" value="HTH_ARAC_FAMILY_1"/>
    <property type="match status" value="1"/>
</dbReference>
<dbReference type="Gene3D" id="3.40.50.880">
    <property type="match status" value="1"/>
</dbReference>
<reference evidence="5 6" key="1">
    <citation type="submission" date="2017-10" db="EMBL/GenBank/DDBJ databases">
        <title>Draft genome of Longibacter Salinarum.</title>
        <authorList>
            <person name="Goh K.M."/>
            <person name="Shamsir M.S."/>
            <person name="Lim S.W."/>
        </authorList>
    </citation>
    <scope>NUCLEOTIDE SEQUENCE [LARGE SCALE GENOMIC DNA]</scope>
    <source>
        <strain evidence="5 6">KCTC 52045</strain>
    </source>
</reference>
<organism evidence="5 6">
    <name type="scientific">Longibacter salinarum</name>
    <dbReference type="NCBI Taxonomy" id="1850348"/>
    <lineage>
        <taxon>Bacteria</taxon>
        <taxon>Pseudomonadati</taxon>
        <taxon>Rhodothermota</taxon>
        <taxon>Rhodothermia</taxon>
        <taxon>Rhodothermales</taxon>
        <taxon>Salisaetaceae</taxon>
        <taxon>Longibacter</taxon>
    </lineage>
</organism>
<dbReference type="OrthoDB" id="9803764at2"/>
<dbReference type="EMBL" id="PDEQ01000001">
    <property type="protein sequence ID" value="PEN15140.1"/>
    <property type="molecule type" value="Genomic_DNA"/>
</dbReference>
<gene>
    <name evidence="5" type="ORF">CRI94_02310</name>
</gene>
<dbReference type="InterPro" id="IPR018062">
    <property type="entry name" value="HTH_AraC-typ_CS"/>
</dbReference>
<keyword evidence="3" id="KW-0804">Transcription</keyword>
<evidence type="ECO:0000256" key="3">
    <source>
        <dbReference type="ARBA" id="ARBA00023163"/>
    </source>
</evidence>
<dbReference type="Pfam" id="PF01965">
    <property type="entry name" value="DJ-1_PfpI"/>
    <property type="match status" value="1"/>
</dbReference>
<evidence type="ECO:0000313" key="6">
    <source>
        <dbReference type="Proteomes" id="UP000220102"/>
    </source>
</evidence>
<comment type="caution">
    <text evidence="5">The sequence shown here is derived from an EMBL/GenBank/DDBJ whole genome shotgun (WGS) entry which is preliminary data.</text>
</comment>
<evidence type="ECO:0000256" key="2">
    <source>
        <dbReference type="ARBA" id="ARBA00023125"/>
    </source>
</evidence>
<dbReference type="SUPFAM" id="SSF52317">
    <property type="entry name" value="Class I glutamine amidotransferase-like"/>
    <property type="match status" value="1"/>
</dbReference>
<evidence type="ECO:0000313" key="5">
    <source>
        <dbReference type="EMBL" id="PEN15140.1"/>
    </source>
</evidence>
<dbReference type="Gene3D" id="1.10.10.60">
    <property type="entry name" value="Homeodomain-like"/>
    <property type="match status" value="2"/>
</dbReference>
<dbReference type="Proteomes" id="UP000220102">
    <property type="component" value="Unassembled WGS sequence"/>
</dbReference>
<dbReference type="Pfam" id="PF12833">
    <property type="entry name" value="HTH_18"/>
    <property type="match status" value="1"/>
</dbReference>
<keyword evidence="2" id="KW-0238">DNA-binding</keyword>
<dbReference type="PANTHER" id="PTHR43130">
    <property type="entry name" value="ARAC-FAMILY TRANSCRIPTIONAL REGULATOR"/>
    <property type="match status" value="1"/>
</dbReference>
<dbReference type="InterPro" id="IPR052158">
    <property type="entry name" value="INH-QAR"/>
</dbReference>
<dbReference type="InterPro" id="IPR029062">
    <property type="entry name" value="Class_I_gatase-like"/>
</dbReference>
<dbReference type="InterPro" id="IPR002818">
    <property type="entry name" value="DJ-1/PfpI"/>
</dbReference>
<evidence type="ECO:0000256" key="1">
    <source>
        <dbReference type="ARBA" id="ARBA00023015"/>
    </source>
</evidence>